<dbReference type="AlphaFoldDB" id="A0A6G1U338"/>
<feature type="transmembrane region" description="Helical" evidence="5">
    <location>
        <begin position="77"/>
        <end position="96"/>
    </location>
</feature>
<dbReference type="SUPFAM" id="SSF103473">
    <property type="entry name" value="MFS general substrate transporter"/>
    <property type="match status" value="1"/>
</dbReference>
<name>A0A6G1U338_9BACT</name>
<evidence type="ECO:0000256" key="1">
    <source>
        <dbReference type="ARBA" id="ARBA00004141"/>
    </source>
</evidence>
<dbReference type="PANTHER" id="PTHR23514:SF13">
    <property type="entry name" value="INNER MEMBRANE PROTEIN YBJJ"/>
    <property type="match status" value="1"/>
</dbReference>
<dbReference type="PROSITE" id="PS50850">
    <property type="entry name" value="MFS"/>
    <property type="match status" value="1"/>
</dbReference>
<evidence type="ECO:0000313" key="8">
    <source>
        <dbReference type="Proteomes" id="UP000480425"/>
    </source>
</evidence>
<dbReference type="InterPro" id="IPR051788">
    <property type="entry name" value="MFS_Transporter"/>
</dbReference>
<reference evidence="7 8" key="1">
    <citation type="submission" date="2019-09" db="EMBL/GenBank/DDBJ databases">
        <title>Distinct polysaccharide growth profiles of human intestinal Prevotella copri isolates.</title>
        <authorList>
            <person name="Fehlner-Peach H."/>
            <person name="Magnabosco C."/>
            <person name="Raghavan V."/>
            <person name="Scher J.U."/>
            <person name="Tett A."/>
            <person name="Cox L.M."/>
            <person name="Gottsegen C."/>
            <person name="Watters A."/>
            <person name="Wiltshire- Gordon J.D."/>
            <person name="Segata N."/>
            <person name="Bonneau R."/>
            <person name="Littman D.R."/>
        </authorList>
    </citation>
    <scope>NUCLEOTIDE SEQUENCE [LARGE SCALE GENOMIC DNA]</scope>
    <source>
        <strain evidence="8">iA622</strain>
    </source>
</reference>
<evidence type="ECO:0000256" key="5">
    <source>
        <dbReference type="SAM" id="Phobius"/>
    </source>
</evidence>
<evidence type="ECO:0000259" key="6">
    <source>
        <dbReference type="PROSITE" id="PS50850"/>
    </source>
</evidence>
<feature type="transmembrane region" description="Helical" evidence="5">
    <location>
        <begin position="277"/>
        <end position="296"/>
    </location>
</feature>
<evidence type="ECO:0000256" key="3">
    <source>
        <dbReference type="ARBA" id="ARBA00022989"/>
    </source>
</evidence>
<gene>
    <name evidence="7" type="ORF">F7D73_11585</name>
</gene>
<dbReference type="InterPro" id="IPR036259">
    <property type="entry name" value="MFS_trans_sf"/>
</dbReference>
<feature type="transmembrane region" description="Helical" evidence="5">
    <location>
        <begin position="335"/>
        <end position="357"/>
    </location>
</feature>
<evidence type="ECO:0000256" key="4">
    <source>
        <dbReference type="ARBA" id="ARBA00023136"/>
    </source>
</evidence>
<dbReference type="InterPro" id="IPR020846">
    <property type="entry name" value="MFS_dom"/>
</dbReference>
<organism evidence="7 8">
    <name type="scientific">Segatella copri</name>
    <dbReference type="NCBI Taxonomy" id="165179"/>
    <lineage>
        <taxon>Bacteria</taxon>
        <taxon>Pseudomonadati</taxon>
        <taxon>Bacteroidota</taxon>
        <taxon>Bacteroidia</taxon>
        <taxon>Bacteroidales</taxon>
        <taxon>Prevotellaceae</taxon>
        <taxon>Segatella</taxon>
    </lineage>
</organism>
<feature type="domain" description="Major facilitator superfamily (MFS) profile" evidence="6">
    <location>
        <begin position="211"/>
        <end position="397"/>
    </location>
</feature>
<feature type="transmembrane region" description="Helical" evidence="5">
    <location>
        <begin position="245"/>
        <end position="265"/>
    </location>
</feature>
<dbReference type="CDD" id="cd17393">
    <property type="entry name" value="MFS_MosC_like"/>
    <property type="match status" value="1"/>
</dbReference>
<dbReference type="Pfam" id="PF07690">
    <property type="entry name" value="MFS_1"/>
    <property type="match status" value="1"/>
</dbReference>
<dbReference type="InterPro" id="IPR011701">
    <property type="entry name" value="MFS"/>
</dbReference>
<comment type="subcellular location">
    <subcellularLocation>
        <location evidence="1">Membrane</location>
        <topology evidence="1">Multi-pass membrane protein</topology>
    </subcellularLocation>
</comment>
<feature type="transmembrane region" description="Helical" evidence="5">
    <location>
        <begin position="165"/>
        <end position="186"/>
    </location>
</feature>
<accession>A0A6G1U338</accession>
<evidence type="ECO:0000313" key="7">
    <source>
        <dbReference type="EMBL" id="MQN81579.1"/>
    </source>
</evidence>
<evidence type="ECO:0000256" key="2">
    <source>
        <dbReference type="ARBA" id="ARBA00022692"/>
    </source>
</evidence>
<proteinExistence type="predicted"/>
<dbReference type="Gene3D" id="1.20.1250.20">
    <property type="entry name" value="MFS general substrate transporter like domains"/>
    <property type="match status" value="2"/>
</dbReference>
<sequence>MNILHNQHKHLLVANRVAFMIIGVLEAAWAPLVPYVKRAFAIDEGTLGLLMLCSGFGSICALPLSGFLVNHFGAKKVVYVSGLLMAFALLAISLLINIWLTSVMLMVFGGCTITIDVAANMNGVTVERMTGQHLMSGFHGGYSLGTLIGAGAMSVLFTLGLMPKWAVVICIIFILLALVFGCRDLLPKEEFVLSDVPVEKPRKNKLYIPPMVIVVGLLCFIMYASEGAVMGWSAIFVSQERGVDMSMAGFFYTAFAVSMTIMRLCGDKTVNRLGQRFVVAGGALLIAIGFMVVVLVNSSVAAVAGFVIVGCGAANVVPQLVSFAAHIKGMAVHNIISFINALGYSGILLGPVLIGFVGKHYGLHISFIGIAVFVLIVAVVSSIILKSKRTISQTDIS</sequence>
<keyword evidence="2 5" id="KW-0812">Transmembrane</keyword>
<dbReference type="EMBL" id="VZCB01000082">
    <property type="protein sequence ID" value="MQN81579.1"/>
    <property type="molecule type" value="Genomic_DNA"/>
</dbReference>
<feature type="transmembrane region" description="Helical" evidence="5">
    <location>
        <begin position="49"/>
        <end position="70"/>
    </location>
</feature>
<keyword evidence="3 5" id="KW-1133">Transmembrane helix</keyword>
<feature type="transmembrane region" description="Helical" evidence="5">
    <location>
        <begin position="302"/>
        <end position="323"/>
    </location>
</feature>
<dbReference type="Proteomes" id="UP000480425">
    <property type="component" value="Unassembled WGS sequence"/>
</dbReference>
<dbReference type="GO" id="GO:0016020">
    <property type="term" value="C:membrane"/>
    <property type="evidence" value="ECO:0007669"/>
    <property type="project" value="UniProtKB-SubCell"/>
</dbReference>
<dbReference type="GO" id="GO:0022857">
    <property type="term" value="F:transmembrane transporter activity"/>
    <property type="evidence" value="ECO:0007669"/>
    <property type="project" value="InterPro"/>
</dbReference>
<feature type="transmembrane region" description="Helical" evidence="5">
    <location>
        <begin position="363"/>
        <end position="385"/>
    </location>
</feature>
<dbReference type="OrthoDB" id="9809599at2"/>
<feature type="transmembrane region" description="Helical" evidence="5">
    <location>
        <begin position="206"/>
        <end position="225"/>
    </location>
</feature>
<dbReference type="RefSeq" id="WP_153124882.1">
    <property type="nucleotide sequence ID" value="NZ_CP152352.1"/>
</dbReference>
<feature type="transmembrane region" description="Helical" evidence="5">
    <location>
        <begin position="12"/>
        <end position="29"/>
    </location>
</feature>
<dbReference type="PANTHER" id="PTHR23514">
    <property type="entry name" value="BYPASS OF STOP CODON PROTEIN 6"/>
    <property type="match status" value="1"/>
</dbReference>
<protein>
    <submittedName>
        <fullName evidence="7">MFS transporter</fullName>
    </submittedName>
</protein>
<feature type="transmembrane region" description="Helical" evidence="5">
    <location>
        <begin position="102"/>
        <end position="119"/>
    </location>
</feature>
<comment type="caution">
    <text evidence="7">The sequence shown here is derived from an EMBL/GenBank/DDBJ whole genome shotgun (WGS) entry which is preliminary data.</text>
</comment>
<feature type="transmembrane region" description="Helical" evidence="5">
    <location>
        <begin position="140"/>
        <end position="159"/>
    </location>
</feature>
<keyword evidence="4 5" id="KW-0472">Membrane</keyword>